<protein>
    <recommendedName>
        <fullName evidence="1">Lipase maturation factor</fullName>
    </recommendedName>
</protein>
<dbReference type="OrthoDB" id="434126at2759"/>
<evidence type="ECO:0000313" key="4">
    <source>
        <dbReference type="Proteomes" id="UP000007819"/>
    </source>
</evidence>
<dbReference type="EnsemblMetazoa" id="XM_029485783.1">
    <property type="protein sequence ID" value="XP_029341643.1"/>
    <property type="gene ID" value="LOC115033390"/>
</dbReference>
<reference evidence="4" key="1">
    <citation type="submission" date="2010-06" db="EMBL/GenBank/DDBJ databases">
        <authorList>
            <person name="Jiang H."/>
            <person name="Abraham K."/>
            <person name="Ali S."/>
            <person name="Alsbrooks S.L."/>
            <person name="Anim B.N."/>
            <person name="Anosike U.S."/>
            <person name="Attaway T."/>
            <person name="Bandaranaike D.P."/>
            <person name="Battles P.K."/>
            <person name="Bell S.N."/>
            <person name="Bell A.V."/>
            <person name="Beltran B."/>
            <person name="Bickham C."/>
            <person name="Bustamante Y."/>
            <person name="Caleb T."/>
            <person name="Canada A."/>
            <person name="Cardenas V."/>
            <person name="Carter K."/>
            <person name="Chacko J."/>
            <person name="Chandrabose M.N."/>
            <person name="Chavez D."/>
            <person name="Chavez A."/>
            <person name="Chen L."/>
            <person name="Chu H.-S."/>
            <person name="Claassen K.J."/>
            <person name="Cockrell R."/>
            <person name="Collins M."/>
            <person name="Cooper J.A."/>
            <person name="Cree A."/>
            <person name="Curry S.M."/>
            <person name="Da Y."/>
            <person name="Dao M.D."/>
            <person name="Das B."/>
            <person name="Davila M.-L."/>
            <person name="Davy-Carroll L."/>
            <person name="Denson S."/>
            <person name="Dinh H."/>
            <person name="Ebong V.E."/>
            <person name="Edwards J.R."/>
            <person name="Egan A."/>
            <person name="El-Daye J."/>
            <person name="Escobedo L."/>
            <person name="Fernandez S."/>
            <person name="Fernando P.R."/>
            <person name="Flagg N."/>
            <person name="Forbes L.D."/>
            <person name="Fowler R.G."/>
            <person name="Fu Q."/>
            <person name="Gabisi R.A."/>
            <person name="Ganer J."/>
            <person name="Garbino Pronczuk A."/>
            <person name="Garcia R.M."/>
            <person name="Garner T."/>
            <person name="Garrett T.E."/>
            <person name="Gonzalez D.A."/>
            <person name="Hamid H."/>
            <person name="Hawkins E.S."/>
            <person name="Hirani K."/>
            <person name="Hogues M.E."/>
            <person name="Hollins B."/>
            <person name="Hsiao C.-H."/>
            <person name="Jabil R."/>
            <person name="James M.L."/>
            <person name="Jhangiani S.N."/>
            <person name="Johnson B."/>
            <person name="Johnson Q."/>
            <person name="Joshi V."/>
            <person name="Kalu J.B."/>
            <person name="Kam C."/>
            <person name="Kashfia A."/>
            <person name="Keebler J."/>
            <person name="Kisamo H."/>
            <person name="Kovar C.L."/>
            <person name="Lago L.A."/>
            <person name="Lai C.-Y."/>
            <person name="Laidlaw J."/>
            <person name="Lara F."/>
            <person name="Le T.-K."/>
            <person name="Lee S.L."/>
            <person name="Legall F.H."/>
            <person name="Lemon S.J."/>
            <person name="Lewis L.R."/>
            <person name="Li B."/>
            <person name="Liu Y."/>
            <person name="Liu Y.-S."/>
            <person name="Lopez J."/>
            <person name="Lozado R.J."/>
            <person name="Lu J."/>
            <person name="Madu R.C."/>
            <person name="Maheshwari M."/>
            <person name="Maheshwari R."/>
            <person name="Malloy K."/>
            <person name="Martinez E."/>
            <person name="Mathew T."/>
            <person name="Mercado I.C."/>
            <person name="Mercado C."/>
            <person name="Meyer B."/>
            <person name="Montgomery K."/>
            <person name="Morgan M.B."/>
            <person name="Munidasa M."/>
            <person name="Nazareth L.V."/>
            <person name="Nelson J."/>
            <person name="Ng B.M."/>
            <person name="Nguyen N.B."/>
            <person name="Nguyen P.Q."/>
            <person name="Nguyen T."/>
            <person name="Obregon M."/>
            <person name="Okwuonu G.O."/>
            <person name="Onwere C.G."/>
            <person name="Orozco G."/>
            <person name="Parra A."/>
            <person name="Patel S."/>
            <person name="Patil S."/>
            <person name="Perez A."/>
            <person name="Perez Y."/>
            <person name="Pham C."/>
            <person name="Primus E.L."/>
            <person name="Pu L.-L."/>
            <person name="Puazo M."/>
            <person name="Qin X."/>
            <person name="Quiroz J.B."/>
            <person name="Reese J."/>
            <person name="Richards S."/>
            <person name="Rives C.M."/>
            <person name="Robberts R."/>
            <person name="Ruiz S.J."/>
            <person name="Ruiz M.J."/>
            <person name="Santibanez J."/>
            <person name="Schneider B.W."/>
            <person name="Sisson I."/>
            <person name="Smith M."/>
            <person name="Sodergren E."/>
            <person name="Song X.-Z."/>
            <person name="Song B.B."/>
            <person name="Summersgill H."/>
            <person name="Thelus R."/>
            <person name="Thornton R.D."/>
            <person name="Trejos Z.Y."/>
            <person name="Usmani K."/>
            <person name="Vattathil S."/>
            <person name="Villasana D."/>
            <person name="Walker D.L."/>
            <person name="Wang S."/>
            <person name="Wang K."/>
            <person name="White C.S."/>
            <person name="Williams A.C."/>
            <person name="Williamson J."/>
            <person name="Wilson K."/>
            <person name="Woghiren I.O."/>
            <person name="Woodworth J.R."/>
            <person name="Worley K.C."/>
            <person name="Wright R.A."/>
            <person name="Wu W."/>
            <person name="Young L."/>
            <person name="Zhang L."/>
            <person name="Zhang J."/>
            <person name="Zhu Y."/>
            <person name="Muzny D.M."/>
            <person name="Weinstock G."/>
            <person name="Gibbs R.A."/>
        </authorList>
    </citation>
    <scope>NUCLEOTIDE SEQUENCE [LARGE SCALE GENOMIC DNA]</scope>
    <source>
        <strain evidence="4">LSR1</strain>
    </source>
</reference>
<dbReference type="RefSeq" id="XP_029341643.1">
    <property type="nucleotide sequence ID" value="XM_029485783.1"/>
</dbReference>
<comment type="function">
    <text evidence="1">Involved in the maturation of specific proteins in the endoplasmic reticulum.</text>
</comment>
<keyword evidence="1" id="KW-0256">Endoplasmic reticulum</keyword>
<keyword evidence="4" id="KW-1185">Reference proteome</keyword>
<evidence type="ECO:0000256" key="1">
    <source>
        <dbReference type="RuleBase" id="RU361229"/>
    </source>
</evidence>
<evidence type="ECO:0000259" key="2">
    <source>
        <dbReference type="Pfam" id="PF06762"/>
    </source>
</evidence>
<dbReference type="GO" id="GO:0005789">
    <property type="term" value="C:endoplasmic reticulum membrane"/>
    <property type="evidence" value="ECO:0007669"/>
    <property type="project" value="UniProtKB-SubCell"/>
</dbReference>
<feature type="transmembrane region" description="Helical" evidence="1">
    <location>
        <begin position="101"/>
        <end position="122"/>
    </location>
</feature>
<evidence type="ECO:0000313" key="3">
    <source>
        <dbReference type="EnsemblMetazoa" id="XP_029341643.1"/>
    </source>
</evidence>
<comment type="similarity">
    <text evidence="1">Belongs to the lipase maturation factor family.</text>
</comment>
<dbReference type="AlphaFoldDB" id="A0A8R2NNA5"/>
<comment type="caution">
    <text evidence="1">Lacks conserved residue(s) required for the propagation of feature annotation.</text>
</comment>
<keyword evidence="1" id="KW-1133">Transmembrane helix</keyword>
<dbReference type="KEGG" id="api:115033390"/>
<dbReference type="InterPro" id="IPR009613">
    <property type="entry name" value="LMF"/>
</dbReference>
<dbReference type="PANTHER" id="PTHR14463:SF5">
    <property type="entry name" value="LIPASE MATURATION FACTOR 2"/>
    <property type="match status" value="1"/>
</dbReference>
<proteinExistence type="inferred from homology"/>
<dbReference type="InterPro" id="IPR057434">
    <property type="entry name" value="LMF1/2_N"/>
</dbReference>
<comment type="subcellular location">
    <subcellularLocation>
        <location evidence="1">Endoplasmic reticulum membrane</location>
        <topology evidence="1">Multi-pass membrane protein</topology>
    </subcellularLocation>
</comment>
<keyword evidence="1" id="KW-0812">Transmembrane</keyword>
<name>A0A8R2NNA5_ACYPI</name>
<accession>A0A8R2NNA5</accession>
<feature type="transmembrane region" description="Helical" evidence="1">
    <location>
        <begin position="17"/>
        <end position="40"/>
    </location>
</feature>
<dbReference type="GeneID" id="115033390"/>
<feature type="domain" description="Lipase maturation factor 1/2 N-terminal" evidence="2">
    <location>
        <begin position="1"/>
        <end position="86"/>
    </location>
</feature>
<keyword evidence="1" id="KW-0472">Membrane</keyword>
<reference evidence="3" key="2">
    <citation type="submission" date="2022-06" db="UniProtKB">
        <authorList>
            <consortium name="EnsemblMetazoa"/>
        </authorList>
    </citation>
    <scope>IDENTIFICATION</scope>
</reference>
<sequence length="143" mass="16781">MPLPNAISWYAHYSPLWFLKSITVFAEINDLFVPLMFLVPIRSVKKLAFYIQVFMQVCILASGNYSYYNLLYIVLCLSLLDDHTFYRELALARTRQRCSSVFTRFMTFNVISILVAVFPLLYNFRISTKNTPDFTIGKFLILY</sequence>
<organism evidence="3 4">
    <name type="scientific">Acyrthosiphon pisum</name>
    <name type="common">Pea aphid</name>
    <dbReference type="NCBI Taxonomy" id="7029"/>
    <lineage>
        <taxon>Eukaryota</taxon>
        <taxon>Metazoa</taxon>
        <taxon>Ecdysozoa</taxon>
        <taxon>Arthropoda</taxon>
        <taxon>Hexapoda</taxon>
        <taxon>Insecta</taxon>
        <taxon>Pterygota</taxon>
        <taxon>Neoptera</taxon>
        <taxon>Paraneoptera</taxon>
        <taxon>Hemiptera</taxon>
        <taxon>Sternorrhyncha</taxon>
        <taxon>Aphidomorpha</taxon>
        <taxon>Aphidoidea</taxon>
        <taxon>Aphididae</taxon>
        <taxon>Macrosiphini</taxon>
        <taxon>Acyrthosiphon</taxon>
    </lineage>
</organism>
<dbReference type="Proteomes" id="UP000007819">
    <property type="component" value="Chromosome X"/>
</dbReference>
<dbReference type="Pfam" id="PF06762">
    <property type="entry name" value="LMF1"/>
    <property type="match status" value="1"/>
</dbReference>
<dbReference type="PANTHER" id="PTHR14463">
    <property type="entry name" value="LIPASE MATURATION FACTOR"/>
    <property type="match status" value="1"/>
</dbReference>
<dbReference type="GO" id="GO:0051604">
    <property type="term" value="P:protein maturation"/>
    <property type="evidence" value="ECO:0007669"/>
    <property type="project" value="InterPro"/>
</dbReference>